<gene>
    <name evidence="1" type="ORF">NCTC1935_00148</name>
    <name evidence="2" type="ORF">NCTC1935_05765</name>
</gene>
<dbReference type="EMBL" id="CAACYE010000005">
    <property type="protein sequence ID" value="VFA87871.1"/>
    <property type="molecule type" value="Genomic_DNA"/>
</dbReference>
<sequence length="148" mass="17330">MAHVWHPWRHMRDAYPHIRISCREHLPPDLRAAWTTDGIYLDRALGQAARRCALTHEIVHLERGPVPRNPVLAAAEERIVADIAARRLIPLRSLLDAFMWARPTNHHDLADELWVDVPTLRIRLSGLDRHEVAELNRAIDRRWPWHID</sequence>
<evidence type="ECO:0000313" key="1">
    <source>
        <dbReference type="EMBL" id="VFA81526.1"/>
    </source>
</evidence>
<proteinExistence type="predicted"/>
<organism evidence="2">
    <name type="scientific">Nocardia farcinica</name>
    <dbReference type="NCBI Taxonomy" id="37329"/>
    <lineage>
        <taxon>Bacteria</taxon>
        <taxon>Bacillati</taxon>
        <taxon>Actinomycetota</taxon>
        <taxon>Actinomycetes</taxon>
        <taxon>Mycobacteriales</taxon>
        <taxon>Nocardiaceae</taxon>
        <taxon>Nocardia</taxon>
    </lineage>
</organism>
<protein>
    <recommendedName>
        <fullName evidence="3">IrrE N-terminal-like domain-containing protein</fullName>
    </recommendedName>
</protein>
<dbReference type="EMBL" id="CAACYE010000005">
    <property type="protein sequence ID" value="VFA81526.1"/>
    <property type="molecule type" value="Genomic_DNA"/>
</dbReference>
<name>A0A449GQ31_NOCFR</name>
<accession>A0A449GQ31</accession>
<reference evidence="2" key="1">
    <citation type="submission" date="2019-02" db="EMBL/GenBank/DDBJ databases">
        <authorList>
            <consortium name="Pathogen Informatics"/>
        </authorList>
    </citation>
    <scope>NUCLEOTIDE SEQUENCE</scope>
    <source>
        <strain evidence="2">3012STDY6733949</strain>
    </source>
</reference>
<evidence type="ECO:0008006" key="3">
    <source>
        <dbReference type="Google" id="ProtNLM"/>
    </source>
</evidence>
<dbReference type="AlphaFoldDB" id="A0A449GQ31"/>
<evidence type="ECO:0000313" key="2">
    <source>
        <dbReference type="EMBL" id="VFA87871.1"/>
    </source>
</evidence>